<dbReference type="AlphaFoldDB" id="A0A8J7Q5C3"/>
<dbReference type="Gene3D" id="3.90.1200.10">
    <property type="match status" value="1"/>
</dbReference>
<gene>
    <name evidence="3" type="ORF">J3U88_08115</name>
</gene>
<protein>
    <submittedName>
        <fullName evidence="3">Fructosamine kinase family protein</fullName>
    </submittedName>
</protein>
<evidence type="ECO:0000313" key="3">
    <source>
        <dbReference type="EMBL" id="MBO1318417.1"/>
    </source>
</evidence>
<dbReference type="InterPro" id="IPR011009">
    <property type="entry name" value="Kinase-like_dom_sf"/>
</dbReference>
<dbReference type="EMBL" id="JAFREP010000005">
    <property type="protein sequence ID" value="MBO1318417.1"/>
    <property type="molecule type" value="Genomic_DNA"/>
</dbReference>
<dbReference type="PANTHER" id="PTHR12149">
    <property type="entry name" value="FRUCTOSAMINE 3 KINASE-RELATED PROTEIN"/>
    <property type="match status" value="1"/>
</dbReference>
<dbReference type="Proteomes" id="UP000664417">
    <property type="component" value="Unassembled WGS sequence"/>
</dbReference>
<feature type="compositionally biased region" description="Low complexity" evidence="2">
    <location>
        <begin position="173"/>
        <end position="182"/>
    </location>
</feature>
<feature type="region of interest" description="Disordered" evidence="2">
    <location>
        <begin position="121"/>
        <end position="208"/>
    </location>
</feature>
<keyword evidence="3" id="KW-0808">Transferase</keyword>
<dbReference type="SUPFAM" id="SSF56112">
    <property type="entry name" value="Protein kinase-like (PK-like)"/>
    <property type="match status" value="2"/>
</dbReference>
<dbReference type="RefSeq" id="WP_207858176.1">
    <property type="nucleotide sequence ID" value="NZ_JAFREP010000005.1"/>
</dbReference>
<proteinExistence type="inferred from homology"/>
<comment type="caution">
    <text evidence="3">The sequence shown here is derived from an EMBL/GenBank/DDBJ whole genome shotgun (WGS) entry which is preliminary data.</text>
</comment>
<comment type="similarity">
    <text evidence="1">Belongs to the fructosamine kinase family.</text>
</comment>
<keyword evidence="4" id="KW-1185">Reference proteome</keyword>
<dbReference type="Pfam" id="PF03881">
    <property type="entry name" value="Fructosamin_kin"/>
    <property type="match status" value="2"/>
</dbReference>
<dbReference type="Gene3D" id="3.30.200.20">
    <property type="entry name" value="Phosphorylase Kinase, domain 1"/>
    <property type="match status" value="1"/>
</dbReference>
<sequence length="362" mass="38385">MNPLTQAVAERITAETGEPFDAPRVTPVSGGCIHRGWCFSQGSRRYFVKTNDAASADMFAAEAEGLQAIAVTNTITVPHTIAHGATPDGAYLILNWCDMQGRGDPRRLGADLARLHAAPVGNRVGAPSGESFGAPSGESFGAPSGESFGAPSGESFGAPSGESFGAPSGESFGAPSGESFGAPSGGSFGSPSGESFGASRDNYIGTTPQANREHTDWWVFYREQRLAPMFDALERRGVTFRGATSLLDQLAHRFGDHQPRVSLVHGDLWTGNAGFLRDGTPIIFDCAAYRGDGEVDLAMSELFGGFGPAFFEGYREVLPIAPGYPRRRTLYNLYHILNHALLFGGGYACQAQNMITELNSGC</sequence>
<dbReference type="GO" id="GO:0016301">
    <property type="term" value="F:kinase activity"/>
    <property type="evidence" value="ECO:0007669"/>
    <property type="project" value="UniProtKB-KW"/>
</dbReference>
<evidence type="ECO:0000256" key="2">
    <source>
        <dbReference type="SAM" id="MobiDB-lite"/>
    </source>
</evidence>
<organism evidence="3 4">
    <name type="scientific">Acanthopleuribacter pedis</name>
    <dbReference type="NCBI Taxonomy" id="442870"/>
    <lineage>
        <taxon>Bacteria</taxon>
        <taxon>Pseudomonadati</taxon>
        <taxon>Acidobacteriota</taxon>
        <taxon>Holophagae</taxon>
        <taxon>Acanthopleuribacterales</taxon>
        <taxon>Acanthopleuribacteraceae</taxon>
        <taxon>Acanthopleuribacter</taxon>
    </lineage>
</organism>
<evidence type="ECO:0000256" key="1">
    <source>
        <dbReference type="ARBA" id="ARBA00009460"/>
    </source>
</evidence>
<accession>A0A8J7Q5C3</accession>
<reference evidence="3" key="1">
    <citation type="submission" date="2021-03" db="EMBL/GenBank/DDBJ databases">
        <authorList>
            <person name="Wang G."/>
        </authorList>
    </citation>
    <scope>NUCLEOTIDE SEQUENCE</scope>
    <source>
        <strain evidence="3">KCTC 12899</strain>
    </source>
</reference>
<dbReference type="InterPro" id="IPR016477">
    <property type="entry name" value="Fructo-/Ketosamine-3-kinase"/>
</dbReference>
<name>A0A8J7Q5C3_9BACT</name>
<evidence type="ECO:0000313" key="4">
    <source>
        <dbReference type="Proteomes" id="UP000664417"/>
    </source>
</evidence>
<keyword evidence="3" id="KW-0418">Kinase</keyword>
<dbReference type="PANTHER" id="PTHR12149:SF8">
    <property type="entry name" value="PROTEIN-RIBULOSAMINE 3-KINASE"/>
    <property type="match status" value="1"/>
</dbReference>
<feature type="compositionally biased region" description="Low complexity" evidence="2">
    <location>
        <begin position="189"/>
        <end position="199"/>
    </location>
</feature>